<comment type="similarity">
    <text evidence="1">Belongs to the amidase family.</text>
</comment>
<evidence type="ECO:0000259" key="3">
    <source>
        <dbReference type="Pfam" id="PF21986"/>
    </source>
</evidence>
<proteinExistence type="inferred from homology"/>
<dbReference type="EMBL" id="CP127173">
    <property type="protein sequence ID" value="WIV53355.1"/>
    <property type="molecule type" value="Genomic_DNA"/>
</dbReference>
<dbReference type="InterPro" id="IPR036928">
    <property type="entry name" value="AS_sf"/>
</dbReference>
<dbReference type="Proteomes" id="UP001227101">
    <property type="component" value="Chromosome"/>
</dbReference>
<dbReference type="RefSeq" id="WP_285449757.1">
    <property type="nucleotide sequence ID" value="NZ_CP127173.1"/>
</dbReference>
<dbReference type="Gene3D" id="3.10.490.10">
    <property type="entry name" value="Gamma-glutamyl cyclotransferase-like"/>
    <property type="match status" value="1"/>
</dbReference>
<dbReference type="SUPFAM" id="SSF75304">
    <property type="entry name" value="Amidase signature (AS) enzymes"/>
    <property type="match status" value="1"/>
</dbReference>
<evidence type="ECO:0000256" key="1">
    <source>
        <dbReference type="ARBA" id="ARBA00009199"/>
    </source>
</evidence>
<dbReference type="Gene3D" id="3.90.1300.10">
    <property type="entry name" value="Amidase signature (AS) domain"/>
    <property type="match status" value="2"/>
</dbReference>
<feature type="domain" description="Amidase" evidence="2">
    <location>
        <begin position="22"/>
        <end position="110"/>
    </location>
</feature>
<dbReference type="Pfam" id="PF21986">
    <property type="entry name" value="AH_C"/>
    <property type="match status" value="1"/>
</dbReference>
<name>A0ABY8XD90_9PSEU</name>
<dbReference type="PANTHER" id="PTHR11895">
    <property type="entry name" value="TRANSAMIDASE"/>
    <property type="match status" value="1"/>
</dbReference>
<protein>
    <submittedName>
        <fullName evidence="4">Amidase family protein</fullName>
    </submittedName>
</protein>
<sequence length="468" mass="48351">MNTLPPDPDPVPATQPTASGRVISAFERITEAARPELWTTLRAVEDVLVDAKAVDERVKAGENLPLAGTVVAVRDVLDVAGQPSGRGVPETSATVVARLTSAGAVVLGKTGAAAISAAWDRTKVGGDGAAVAVALGVVDLALSTGGAVPAALNAVAAVRPTRGLLPTTDVSVYSNGLVPAQRALRVMTGGDRTWPADVRLGAGEHPRIAYPADPELGEAAALAFRGVVARLTAAGAILTPVSVPEDGFDGFDALLLPTVPDHPDIADALADPAGVGHRLAAGTALANLLDVAAVTVPVLPGDRRPFGVTFVTRAFEDQIALDLAAVCTDEPITPYPEPGEDVVVFGAHLRGQPLNARLTELGARFGGPVRTTERYRMVLLDTEPPQPGVLDGGTVLDGERWRLSPAAFERFAETLGTPFVLDRVELDDGTTATAVRCDPAAAGPGLDRYESWRGYVRFTSTAGLRGPG</sequence>
<organism evidence="4 5">
    <name type="scientific">Amycolatopsis nalaikhensis</name>
    <dbReference type="NCBI Taxonomy" id="715472"/>
    <lineage>
        <taxon>Bacteria</taxon>
        <taxon>Bacillati</taxon>
        <taxon>Actinomycetota</taxon>
        <taxon>Actinomycetes</taxon>
        <taxon>Pseudonocardiales</taxon>
        <taxon>Pseudonocardiaceae</taxon>
        <taxon>Amycolatopsis</taxon>
    </lineage>
</organism>
<dbReference type="PANTHER" id="PTHR11895:SF7">
    <property type="entry name" value="GLUTAMYL-TRNA(GLN) AMIDOTRANSFERASE SUBUNIT A, MITOCHONDRIAL"/>
    <property type="match status" value="1"/>
</dbReference>
<dbReference type="InterPro" id="IPR053844">
    <property type="entry name" value="AH_C"/>
</dbReference>
<evidence type="ECO:0000313" key="5">
    <source>
        <dbReference type="Proteomes" id="UP001227101"/>
    </source>
</evidence>
<accession>A0ABY8XD90</accession>
<dbReference type="Pfam" id="PF01425">
    <property type="entry name" value="Amidase"/>
    <property type="match status" value="1"/>
</dbReference>
<keyword evidence="5" id="KW-1185">Reference proteome</keyword>
<dbReference type="InterPro" id="IPR000120">
    <property type="entry name" value="Amidase"/>
</dbReference>
<evidence type="ECO:0000259" key="2">
    <source>
        <dbReference type="Pfam" id="PF01425"/>
    </source>
</evidence>
<evidence type="ECO:0000313" key="4">
    <source>
        <dbReference type="EMBL" id="WIV53355.1"/>
    </source>
</evidence>
<dbReference type="InterPro" id="IPR023631">
    <property type="entry name" value="Amidase_dom"/>
</dbReference>
<reference evidence="4 5" key="1">
    <citation type="submission" date="2023-06" db="EMBL/GenBank/DDBJ databases">
        <authorList>
            <person name="Oyuntsetseg B."/>
            <person name="Kim S.B."/>
        </authorList>
    </citation>
    <scope>NUCLEOTIDE SEQUENCE [LARGE SCALE GENOMIC DNA]</scope>
    <source>
        <strain evidence="4 5">2-2</strain>
    </source>
</reference>
<gene>
    <name evidence="4" type="ORF">QP939_31175</name>
</gene>
<feature type="domain" description="Allophanate hydrolase C-terminal" evidence="3">
    <location>
        <begin position="341"/>
        <end position="456"/>
    </location>
</feature>